<dbReference type="PANTHER" id="PTHR45967:SF41">
    <property type="entry name" value="BZIP TRANSCRIPTION FACTOR 16-LIKE ISOFORM X1"/>
    <property type="match status" value="1"/>
</dbReference>
<feature type="compositionally biased region" description="Basic and acidic residues" evidence="7">
    <location>
        <begin position="324"/>
        <end position="341"/>
    </location>
</feature>
<dbReference type="GO" id="GO:0005634">
    <property type="term" value="C:nucleus"/>
    <property type="evidence" value="ECO:0007669"/>
    <property type="project" value="UniProtKB-SubCell"/>
</dbReference>
<dbReference type="PROSITE" id="PS00036">
    <property type="entry name" value="BZIP_BASIC"/>
    <property type="match status" value="1"/>
</dbReference>
<gene>
    <name evidence="9" type="ORF">MTR67_036673</name>
</gene>
<dbReference type="AlphaFoldDB" id="A0AAF0UCG4"/>
<sequence length="363" mass="40751">MEQHDESFEMDFLDKQMRWITFCIFNARFSVLVMKVSSKMMDRTVIWRSRRALTLLLMGIVMRQLHLLFANETLVFCDAEVVKVKMKVLSVIEKFDLQFANFGLAVPRVEAKAQAKEVMQILKMLSILMHQFQSFEHRFLVRSLPLQSESPMKSAGRQDSAEEASQNGNSAHSSQNGGTSAPHSLVNQTMSIMPMSAVGAGGVPGPTTNLNIGMDYWNAAASPNIPAIHGKVPSAPVAGGVVNAGSRDIVQSQMWIQDERELKRQRRKQSNRESARRSRLRKQAECDELAQRAEVLKEENASLRTELSRLRSEHDQLASQNASLKERLGEVPGRDDPRPSRNDIPLNKDTQHSSQTEPKQGGQ</sequence>
<accession>A0AAF0UCG4</accession>
<feature type="compositionally biased region" description="Basic and acidic residues" evidence="7">
    <location>
        <begin position="307"/>
        <end position="316"/>
    </location>
</feature>
<dbReference type="InterPro" id="IPR004827">
    <property type="entry name" value="bZIP"/>
</dbReference>
<dbReference type="PROSITE" id="PS50217">
    <property type="entry name" value="BZIP"/>
    <property type="match status" value="1"/>
</dbReference>
<organism evidence="9 10">
    <name type="scientific">Solanum verrucosum</name>
    <dbReference type="NCBI Taxonomy" id="315347"/>
    <lineage>
        <taxon>Eukaryota</taxon>
        <taxon>Viridiplantae</taxon>
        <taxon>Streptophyta</taxon>
        <taxon>Embryophyta</taxon>
        <taxon>Tracheophyta</taxon>
        <taxon>Spermatophyta</taxon>
        <taxon>Magnoliopsida</taxon>
        <taxon>eudicotyledons</taxon>
        <taxon>Gunneridae</taxon>
        <taxon>Pentapetalae</taxon>
        <taxon>asterids</taxon>
        <taxon>lamiids</taxon>
        <taxon>Solanales</taxon>
        <taxon>Solanaceae</taxon>
        <taxon>Solanoideae</taxon>
        <taxon>Solaneae</taxon>
        <taxon>Solanum</taxon>
    </lineage>
</organism>
<dbReference type="InterPro" id="IPR046347">
    <property type="entry name" value="bZIP_sf"/>
</dbReference>
<feature type="compositionally biased region" description="Polar residues" evidence="7">
    <location>
        <begin position="163"/>
        <end position="184"/>
    </location>
</feature>
<evidence type="ECO:0000256" key="6">
    <source>
        <dbReference type="ARBA" id="ARBA00023242"/>
    </source>
</evidence>
<dbReference type="GO" id="GO:0043565">
    <property type="term" value="F:sequence-specific DNA binding"/>
    <property type="evidence" value="ECO:0007669"/>
    <property type="project" value="InterPro"/>
</dbReference>
<reference evidence="9" key="1">
    <citation type="submission" date="2023-08" db="EMBL/GenBank/DDBJ databases">
        <title>A de novo genome assembly of Solanum verrucosum Schlechtendal, a Mexican diploid species geographically isolated from the other diploid A-genome species in potato relatives.</title>
        <authorList>
            <person name="Hosaka K."/>
        </authorList>
    </citation>
    <scope>NUCLEOTIDE SEQUENCE</scope>
    <source>
        <tissue evidence="9">Young leaves</tissue>
    </source>
</reference>
<evidence type="ECO:0000256" key="7">
    <source>
        <dbReference type="SAM" id="MobiDB-lite"/>
    </source>
</evidence>
<proteinExistence type="inferred from homology"/>
<evidence type="ECO:0000259" key="8">
    <source>
        <dbReference type="PROSITE" id="PS50217"/>
    </source>
</evidence>
<dbReference type="SUPFAM" id="SSF57959">
    <property type="entry name" value="Leucine zipper domain"/>
    <property type="match status" value="1"/>
</dbReference>
<feature type="region of interest" description="Disordered" evidence="7">
    <location>
        <begin position="150"/>
        <end position="184"/>
    </location>
</feature>
<dbReference type="EMBL" id="CP133619">
    <property type="protein sequence ID" value="WMV43288.1"/>
    <property type="molecule type" value="Genomic_DNA"/>
</dbReference>
<dbReference type="GO" id="GO:0003700">
    <property type="term" value="F:DNA-binding transcription factor activity"/>
    <property type="evidence" value="ECO:0007669"/>
    <property type="project" value="InterPro"/>
</dbReference>
<keyword evidence="5" id="KW-0804">Transcription</keyword>
<feature type="region of interest" description="Disordered" evidence="7">
    <location>
        <begin position="261"/>
        <end position="284"/>
    </location>
</feature>
<comment type="subcellular location">
    <subcellularLocation>
        <location evidence="1">Nucleus</location>
    </subcellularLocation>
</comment>
<dbReference type="InterPro" id="IPR044827">
    <property type="entry name" value="GBF-like"/>
</dbReference>
<evidence type="ECO:0000256" key="3">
    <source>
        <dbReference type="ARBA" id="ARBA00023015"/>
    </source>
</evidence>
<evidence type="ECO:0000313" key="10">
    <source>
        <dbReference type="Proteomes" id="UP001234989"/>
    </source>
</evidence>
<feature type="domain" description="BZIP" evidence="8">
    <location>
        <begin position="261"/>
        <end position="324"/>
    </location>
</feature>
<evidence type="ECO:0000256" key="1">
    <source>
        <dbReference type="ARBA" id="ARBA00004123"/>
    </source>
</evidence>
<dbReference type="Pfam" id="PF16596">
    <property type="entry name" value="MFMR_assoc"/>
    <property type="match status" value="1"/>
</dbReference>
<keyword evidence="10" id="KW-1185">Reference proteome</keyword>
<evidence type="ECO:0000313" key="9">
    <source>
        <dbReference type="EMBL" id="WMV43288.1"/>
    </source>
</evidence>
<dbReference type="Gene3D" id="1.20.5.170">
    <property type="match status" value="1"/>
</dbReference>
<evidence type="ECO:0000256" key="5">
    <source>
        <dbReference type="ARBA" id="ARBA00023163"/>
    </source>
</evidence>
<feature type="compositionally biased region" description="Basic and acidic residues" evidence="7">
    <location>
        <begin position="270"/>
        <end position="284"/>
    </location>
</feature>
<keyword evidence="3" id="KW-0805">Transcription regulation</keyword>
<dbReference type="SMART" id="SM00338">
    <property type="entry name" value="BRLZ"/>
    <property type="match status" value="1"/>
</dbReference>
<feature type="region of interest" description="Disordered" evidence="7">
    <location>
        <begin position="307"/>
        <end position="363"/>
    </location>
</feature>
<dbReference type="Pfam" id="PF00170">
    <property type="entry name" value="bZIP_1"/>
    <property type="match status" value="1"/>
</dbReference>
<evidence type="ECO:0000256" key="2">
    <source>
        <dbReference type="ARBA" id="ARBA00007163"/>
    </source>
</evidence>
<keyword evidence="4" id="KW-0238">DNA-binding</keyword>
<name>A0AAF0UCG4_SOLVR</name>
<dbReference type="Proteomes" id="UP001234989">
    <property type="component" value="Chromosome 8"/>
</dbReference>
<dbReference type="CDD" id="cd14702">
    <property type="entry name" value="bZIP_plant_GBF1"/>
    <property type="match status" value="1"/>
</dbReference>
<feature type="compositionally biased region" description="Polar residues" evidence="7">
    <location>
        <begin position="352"/>
        <end position="363"/>
    </location>
</feature>
<dbReference type="PANTHER" id="PTHR45967">
    <property type="entry name" value="G-BOX-BINDING FACTOR 3-RELATED"/>
    <property type="match status" value="1"/>
</dbReference>
<evidence type="ECO:0000256" key="4">
    <source>
        <dbReference type="ARBA" id="ARBA00023125"/>
    </source>
</evidence>
<keyword evidence="6" id="KW-0539">Nucleus</keyword>
<comment type="similarity">
    <text evidence="2">Belongs to the bZIP family.</text>
</comment>
<dbReference type="InterPro" id="IPR045314">
    <property type="entry name" value="bZIP_plant_GBF1"/>
</dbReference>
<protein>
    <recommendedName>
        <fullName evidence="8">BZIP domain-containing protein</fullName>
    </recommendedName>
</protein>